<dbReference type="PANTHER" id="PTHR32125">
    <property type="entry name" value="2-C-METHYL-D-ERYTHRITOL 4-PHOSPHATE CYTIDYLYLTRANSFERASE, CHLOROPLASTIC"/>
    <property type="match status" value="1"/>
</dbReference>
<dbReference type="Pfam" id="PF01128">
    <property type="entry name" value="IspD"/>
    <property type="match status" value="1"/>
</dbReference>
<organism evidence="3 4">
    <name type="scientific">Pseudorhodobacter turbinis</name>
    <dbReference type="NCBI Taxonomy" id="2500533"/>
    <lineage>
        <taxon>Bacteria</taxon>
        <taxon>Pseudomonadati</taxon>
        <taxon>Pseudomonadota</taxon>
        <taxon>Alphaproteobacteria</taxon>
        <taxon>Rhodobacterales</taxon>
        <taxon>Paracoccaceae</taxon>
        <taxon>Pseudorhodobacter</taxon>
    </lineage>
</organism>
<evidence type="ECO:0000313" key="3">
    <source>
        <dbReference type="EMBL" id="QCO55817.1"/>
    </source>
</evidence>
<dbReference type="KEGG" id="pseb:EOK75_08715"/>
<keyword evidence="4" id="KW-1185">Reference proteome</keyword>
<reference evidence="3 4" key="1">
    <citation type="submission" date="2019-05" db="EMBL/GenBank/DDBJ databases">
        <title>Pseudorhodobacter turbinis sp. nov., isolated from the gut of the Korean turban shell.</title>
        <authorList>
            <person name="Jeong Y.-S."/>
            <person name="Kang W.-R."/>
            <person name="Bae J.-W."/>
        </authorList>
    </citation>
    <scope>NUCLEOTIDE SEQUENCE [LARGE SCALE GENOMIC DNA]</scope>
    <source>
        <strain evidence="3 4">S12M18</strain>
    </source>
</reference>
<dbReference type="RefSeq" id="WP_137193578.1">
    <property type="nucleotide sequence ID" value="NZ_CP039964.1"/>
</dbReference>
<dbReference type="InterPro" id="IPR034683">
    <property type="entry name" value="IspD/TarI"/>
</dbReference>
<evidence type="ECO:0000256" key="2">
    <source>
        <dbReference type="ARBA" id="ARBA00022695"/>
    </source>
</evidence>
<dbReference type="SUPFAM" id="SSF53448">
    <property type="entry name" value="Nucleotide-diphospho-sugar transferases"/>
    <property type="match status" value="1"/>
</dbReference>
<dbReference type="GO" id="GO:0050518">
    <property type="term" value="F:2-C-methyl-D-erythritol 4-phosphate cytidylyltransferase activity"/>
    <property type="evidence" value="ECO:0007669"/>
    <property type="project" value="TreeGrafter"/>
</dbReference>
<dbReference type="PANTHER" id="PTHR32125:SF4">
    <property type="entry name" value="2-C-METHYL-D-ERYTHRITOL 4-PHOSPHATE CYTIDYLYLTRANSFERASE, CHLOROPLASTIC"/>
    <property type="match status" value="1"/>
</dbReference>
<dbReference type="InterPro" id="IPR029044">
    <property type="entry name" value="Nucleotide-diphossugar_trans"/>
</dbReference>
<dbReference type="Proteomes" id="UP000298631">
    <property type="component" value="Chromosome"/>
</dbReference>
<evidence type="ECO:0000256" key="1">
    <source>
        <dbReference type="ARBA" id="ARBA00022679"/>
    </source>
</evidence>
<keyword evidence="1 3" id="KW-0808">Transferase</keyword>
<sequence>MNEFSQKPASLLLLSGGVGARSQHHEPKQFFELCGHPMMAYAVIAATKIDAISEILVNAPKEFHDRTHEIMANYCGGKPFKVLDCGKTRQESSFILAQAAQYDTILLHETARPFVTREMYQTLLDDLEGNAGYFHDIPFSMCKIDLKTKMVVKGVSRAKVFDVQLPQKFNRESLIEAHHAALAAGKAYTEDSVMVTKMTEAKVHALIGSSRNLKVTSREDFTIAENLMKSKKT</sequence>
<accession>A0A4P8EG59</accession>
<gene>
    <name evidence="3" type="ORF">EOK75_08715</name>
</gene>
<name>A0A4P8EG59_9RHOB</name>
<proteinExistence type="predicted"/>
<dbReference type="InterPro" id="IPR050088">
    <property type="entry name" value="IspD/TarI_cytidylyltransf_bact"/>
</dbReference>
<dbReference type="EMBL" id="CP039964">
    <property type="protein sequence ID" value="QCO55817.1"/>
    <property type="molecule type" value="Genomic_DNA"/>
</dbReference>
<dbReference type="AlphaFoldDB" id="A0A4P8EG59"/>
<keyword evidence="2 3" id="KW-0548">Nucleotidyltransferase</keyword>
<evidence type="ECO:0000313" key="4">
    <source>
        <dbReference type="Proteomes" id="UP000298631"/>
    </source>
</evidence>
<dbReference type="Gene3D" id="3.90.550.10">
    <property type="entry name" value="Spore Coat Polysaccharide Biosynthesis Protein SpsA, Chain A"/>
    <property type="match status" value="1"/>
</dbReference>
<protein>
    <submittedName>
        <fullName evidence="3">2-C-methyl-D-erythritol 4-phosphate cytidylyltransferase</fullName>
    </submittedName>
</protein>
<dbReference type="OrthoDB" id="9802561at2"/>